<dbReference type="Pfam" id="PF06094">
    <property type="entry name" value="GGACT"/>
    <property type="match status" value="1"/>
</dbReference>
<proteinExistence type="inferred from homology"/>
<comment type="function">
    <text evidence="1">Putative gamma-glutamylcyclotransferase.</text>
</comment>
<comment type="caution">
    <text evidence="6">The sequence shown here is derived from an EMBL/GenBank/DDBJ whole genome shotgun (WGS) entry which is preliminary data.</text>
</comment>
<name>A0A7J7L0G3_9MAGN</name>
<dbReference type="SUPFAM" id="SSF110857">
    <property type="entry name" value="Gamma-glutamyl cyclotransferase-like"/>
    <property type="match status" value="1"/>
</dbReference>
<evidence type="ECO:0000256" key="3">
    <source>
        <dbReference type="PIRSR" id="PIRSR639126-1"/>
    </source>
</evidence>
<comment type="similarity">
    <text evidence="2 4">Belongs to the gamma-glutamylcyclotransferase family.</text>
</comment>
<dbReference type="AlphaFoldDB" id="A0A7J7L0G3"/>
<evidence type="ECO:0000259" key="5">
    <source>
        <dbReference type="Pfam" id="PF06094"/>
    </source>
</evidence>
<accession>A0A7J7L0G3</accession>
<feature type="active site" description="Proton acceptor" evidence="3">
    <location>
        <position position="88"/>
    </location>
</feature>
<evidence type="ECO:0000256" key="2">
    <source>
        <dbReference type="ARBA" id="ARBA00008861"/>
    </source>
</evidence>
<evidence type="ECO:0000313" key="6">
    <source>
        <dbReference type="EMBL" id="KAF6136077.1"/>
    </source>
</evidence>
<reference evidence="6 7" key="1">
    <citation type="journal article" date="2020" name="IScience">
        <title>Genome Sequencing of the Endangered Kingdonia uniflora (Circaeasteraceae, Ranunculales) Reveals Potential Mechanisms of Evolutionary Specialization.</title>
        <authorList>
            <person name="Sun Y."/>
            <person name="Deng T."/>
            <person name="Zhang A."/>
            <person name="Moore M.J."/>
            <person name="Landis J.B."/>
            <person name="Lin N."/>
            <person name="Zhang H."/>
            <person name="Zhang X."/>
            <person name="Huang J."/>
            <person name="Zhang X."/>
            <person name="Sun H."/>
            <person name="Wang H."/>
        </authorList>
    </citation>
    <scope>NUCLEOTIDE SEQUENCE [LARGE SCALE GENOMIC DNA]</scope>
    <source>
        <strain evidence="6">TB1705</strain>
        <tissue evidence="6">Leaf</tissue>
    </source>
</reference>
<dbReference type="GO" id="GO:0005829">
    <property type="term" value="C:cytosol"/>
    <property type="evidence" value="ECO:0007669"/>
    <property type="project" value="TreeGrafter"/>
</dbReference>
<sequence length="174" mass="19682">MGAEKPMSLIFTYGTLKQDFPNHPLIQSLILTGDANYLGVHHTLHKYPLVCGPHRVPFLLNFQGQGHHIRGELYSVSKHGLDRMDELEGTSRGHYERLPVDLVTVEGDKVVGAEAYYGHRSYAMELWRRNGEKGFCEYSEDKAKGYVRRGDRDQSVGFLEHILLFISSSSSTSN</sequence>
<dbReference type="OrthoDB" id="113620at2759"/>
<evidence type="ECO:0000313" key="7">
    <source>
        <dbReference type="Proteomes" id="UP000541444"/>
    </source>
</evidence>
<dbReference type="PANTHER" id="PTHR12510:SF4">
    <property type="entry name" value="GAMMA-GLUTAMYLAMINECYCLOTRANSFERASE"/>
    <property type="match status" value="1"/>
</dbReference>
<dbReference type="CDD" id="cd06661">
    <property type="entry name" value="GGCT_like"/>
    <property type="match status" value="1"/>
</dbReference>
<dbReference type="FunFam" id="3.10.490.10:FF:000009">
    <property type="entry name" value="Putative gamma-glutamylcyclotransferase"/>
    <property type="match status" value="1"/>
</dbReference>
<protein>
    <recommendedName>
        <fullName evidence="4">Gamma-glutamylcyclotransferase family protein</fullName>
    </recommendedName>
</protein>
<dbReference type="InterPro" id="IPR036568">
    <property type="entry name" value="GGCT-like_sf"/>
</dbReference>
<evidence type="ECO:0000256" key="4">
    <source>
        <dbReference type="RuleBase" id="RU367036"/>
    </source>
</evidence>
<keyword evidence="7" id="KW-1185">Reference proteome</keyword>
<dbReference type="InterPro" id="IPR039126">
    <property type="entry name" value="GGACT"/>
</dbReference>
<dbReference type="Gene3D" id="3.10.490.10">
    <property type="entry name" value="Gamma-glutamyl cyclotransferase-like"/>
    <property type="match status" value="1"/>
</dbReference>
<dbReference type="Proteomes" id="UP000541444">
    <property type="component" value="Unassembled WGS sequence"/>
</dbReference>
<dbReference type="InterPro" id="IPR009288">
    <property type="entry name" value="AIG2-like_dom"/>
</dbReference>
<evidence type="ECO:0000256" key="1">
    <source>
        <dbReference type="ARBA" id="ARBA00002782"/>
    </source>
</evidence>
<feature type="domain" description="Gamma-glutamylcyclotransferase AIG2-like" evidence="5">
    <location>
        <begin position="10"/>
        <end position="119"/>
    </location>
</feature>
<dbReference type="PANTHER" id="PTHR12510">
    <property type="entry name" value="TROPONIN C-AKIN-1 PROTEIN"/>
    <property type="match status" value="1"/>
</dbReference>
<organism evidence="6 7">
    <name type="scientific">Kingdonia uniflora</name>
    <dbReference type="NCBI Taxonomy" id="39325"/>
    <lineage>
        <taxon>Eukaryota</taxon>
        <taxon>Viridiplantae</taxon>
        <taxon>Streptophyta</taxon>
        <taxon>Embryophyta</taxon>
        <taxon>Tracheophyta</taxon>
        <taxon>Spermatophyta</taxon>
        <taxon>Magnoliopsida</taxon>
        <taxon>Ranunculales</taxon>
        <taxon>Circaeasteraceae</taxon>
        <taxon>Kingdonia</taxon>
    </lineage>
</organism>
<gene>
    <name evidence="6" type="ORF">GIB67_000481</name>
</gene>
<dbReference type="GO" id="GO:0061929">
    <property type="term" value="F:gamma-glutamylaminecyclotransferase activity"/>
    <property type="evidence" value="ECO:0007669"/>
    <property type="project" value="InterPro"/>
</dbReference>
<dbReference type="EMBL" id="JACGCM010002763">
    <property type="protein sequence ID" value="KAF6136077.1"/>
    <property type="molecule type" value="Genomic_DNA"/>
</dbReference>
<dbReference type="InterPro" id="IPR013024">
    <property type="entry name" value="GGCT-like"/>
</dbReference>